<dbReference type="EMBL" id="MHOB01000010">
    <property type="protein sequence ID" value="OGZ57985.1"/>
    <property type="molecule type" value="Genomic_DNA"/>
</dbReference>
<accession>A0A1G2H687</accession>
<dbReference type="PANTHER" id="PTHR33991:SF1">
    <property type="entry name" value="DNA REPAIR PROTEIN RECO"/>
    <property type="match status" value="1"/>
</dbReference>
<evidence type="ECO:0000259" key="4">
    <source>
        <dbReference type="Pfam" id="PF11967"/>
    </source>
</evidence>
<dbReference type="Gene3D" id="2.40.50.140">
    <property type="entry name" value="Nucleic acid-binding proteins"/>
    <property type="match status" value="1"/>
</dbReference>
<keyword evidence="1" id="KW-0227">DNA damage</keyword>
<dbReference type="Pfam" id="PF11967">
    <property type="entry name" value="RecO_N"/>
    <property type="match status" value="1"/>
</dbReference>
<evidence type="ECO:0000256" key="1">
    <source>
        <dbReference type="ARBA" id="ARBA00022763"/>
    </source>
</evidence>
<dbReference type="GO" id="GO:0006310">
    <property type="term" value="P:DNA recombination"/>
    <property type="evidence" value="ECO:0007669"/>
    <property type="project" value="UniProtKB-KW"/>
</dbReference>
<feature type="domain" description="DNA replication/recombination mediator RecO N-terminal" evidence="4">
    <location>
        <begin position="1"/>
        <end position="77"/>
    </location>
</feature>
<dbReference type="Proteomes" id="UP000178996">
    <property type="component" value="Unassembled WGS sequence"/>
</dbReference>
<sequence>MRAYYGTEGIVLAAYDRGEADRCITFFTRDFGRVDAVAKGLRVISSKLRGHLTLFSRVRLLLTPGKEYWRILDAETKDGGLPSEAPVQDFVNFLLALTVSGVPDSRIWEVIISMRGAKSREDFFMNKIYVLETLGILPAQEKLKYFFSPRACAYIVGMSRDKFLENEEEVLLIALGIKKILSANHMV</sequence>
<dbReference type="GO" id="GO:0043590">
    <property type="term" value="C:bacterial nucleoid"/>
    <property type="evidence" value="ECO:0007669"/>
    <property type="project" value="TreeGrafter"/>
</dbReference>
<dbReference type="PANTHER" id="PTHR33991">
    <property type="entry name" value="DNA REPAIR PROTEIN RECO"/>
    <property type="match status" value="1"/>
</dbReference>
<organism evidence="5 6">
    <name type="scientific">Candidatus Ryanbacteria bacterium RIFCSPLOWO2_12_FULL_47_9c</name>
    <dbReference type="NCBI Taxonomy" id="1802131"/>
    <lineage>
        <taxon>Bacteria</taxon>
        <taxon>Candidatus Ryaniibacteriota</taxon>
    </lineage>
</organism>
<dbReference type="GO" id="GO:0006302">
    <property type="term" value="P:double-strand break repair"/>
    <property type="evidence" value="ECO:0007669"/>
    <property type="project" value="TreeGrafter"/>
</dbReference>
<dbReference type="SUPFAM" id="SSF50249">
    <property type="entry name" value="Nucleic acid-binding proteins"/>
    <property type="match status" value="1"/>
</dbReference>
<comment type="caution">
    <text evidence="5">The sequence shown here is derived from an EMBL/GenBank/DDBJ whole genome shotgun (WGS) entry which is preliminary data.</text>
</comment>
<dbReference type="InterPro" id="IPR022572">
    <property type="entry name" value="DNA_rep/recomb_RecO_N"/>
</dbReference>
<evidence type="ECO:0000256" key="2">
    <source>
        <dbReference type="ARBA" id="ARBA00023172"/>
    </source>
</evidence>
<protein>
    <recommendedName>
        <fullName evidence="4">DNA replication/recombination mediator RecO N-terminal domain-containing protein</fullName>
    </recommendedName>
</protein>
<evidence type="ECO:0000256" key="3">
    <source>
        <dbReference type="ARBA" id="ARBA00023204"/>
    </source>
</evidence>
<dbReference type="InterPro" id="IPR003717">
    <property type="entry name" value="RecO"/>
</dbReference>
<proteinExistence type="predicted"/>
<name>A0A1G2H687_9BACT</name>
<evidence type="ECO:0000313" key="5">
    <source>
        <dbReference type="EMBL" id="OGZ57985.1"/>
    </source>
</evidence>
<dbReference type="AlphaFoldDB" id="A0A1G2H687"/>
<evidence type="ECO:0000313" key="6">
    <source>
        <dbReference type="Proteomes" id="UP000178996"/>
    </source>
</evidence>
<reference evidence="5 6" key="1">
    <citation type="journal article" date="2016" name="Nat. Commun.">
        <title>Thousands of microbial genomes shed light on interconnected biogeochemical processes in an aquifer system.</title>
        <authorList>
            <person name="Anantharaman K."/>
            <person name="Brown C.T."/>
            <person name="Hug L.A."/>
            <person name="Sharon I."/>
            <person name="Castelle C.J."/>
            <person name="Probst A.J."/>
            <person name="Thomas B.C."/>
            <person name="Singh A."/>
            <person name="Wilkins M.J."/>
            <person name="Karaoz U."/>
            <person name="Brodie E.L."/>
            <person name="Williams K.H."/>
            <person name="Hubbard S.S."/>
            <person name="Banfield J.F."/>
        </authorList>
    </citation>
    <scope>NUCLEOTIDE SEQUENCE [LARGE SCALE GENOMIC DNA]</scope>
</reference>
<keyword evidence="2" id="KW-0233">DNA recombination</keyword>
<keyword evidence="3" id="KW-0234">DNA repair</keyword>
<dbReference type="InterPro" id="IPR012340">
    <property type="entry name" value="NA-bd_OB-fold"/>
</dbReference>
<gene>
    <name evidence="5" type="ORF">A3G60_04130</name>
</gene>